<dbReference type="Gene3D" id="2.60.40.1190">
    <property type="match status" value="1"/>
</dbReference>
<protein>
    <recommendedName>
        <fullName evidence="3">Carbohydrate-binding domain-containing protein</fullName>
    </recommendedName>
</protein>
<evidence type="ECO:0000313" key="2">
    <source>
        <dbReference type="Proteomes" id="UP000007797"/>
    </source>
</evidence>
<keyword evidence="2" id="KW-1185">Reference proteome</keyword>
<dbReference type="Proteomes" id="UP000007797">
    <property type="component" value="Unassembled WGS sequence"/>
</dbReference>
<dbReference type="OMA" id="DRSTHYM"/>
<gene>
    <name evidence="1" type="ORF">DFA_11379</name>
</gene>
<dbReference type="GeneID" id="14865520"/>
<name>F4QCN6_CACFS</name>
<sequence length="256" mass="28597">MIDVVTVMLMMINAGRSQHIEVPNCSLAGQTYVNGFRLDDNSSLAIQQTFVGLCYTDEGIQFIPNCADDNIQSPYTQCNQDLFNADVFEVFLSSDSTDEAPTYYLEVELSPHGVLFVTYVVNPNGVCNGIEDTLVDCGQSGIIYNATINSQGWNGYLLIPFNLIDKASRVSPPTPIKPGSQFRINMFRIDTPLGSYKEYSAWHPTDESPPCFHVPSKFGYLTLFCDCWFADRSSKKFFTLLILLKLLTHPSYSTSV</sequence>
<evidence type="ECO:0000313" key="1">
    <source>
        <dbReference type="EMBL" id="EGG13618.1"/>
    </source>
</evidence>
<dbReference type="KEGG" id="dfa:DFA_11379"/>
<evidence type="ECO:0008006" key="3">
    <source>
        <dbReference type="Google" id="ProtNLM"/>
    </source>
</evidence>
<dbReference type="STRING" id="1054147.F4QCN6"/>
<dbReference type="RefSeq" id="XP_004350322.1">
    <property type="nucleotide sequence ID" value="XM_004350272.1"/>
</dbReference>
<reference evidence="2" key="1">
    <citation type="journal article" date="2011" name="Genome Res.">
        <title>Phylogeny-wide analysis of social amoeba genomes highlights ancient origins for complex intercellular communication.</title>
        <authorList>
            <person name="Heidel A.J."/>
            <person name="Lawal H.M."/>
            <person name="Felder M."/>
            <person name="Schilde C."/>
            <person name="Helps N.R."/>
            <person name="Tunggal B."/>
            <person name="Rivero F."/>
            <person name="John U."/>
            <person name="Schleicher M."/>
            <person name="Eichinger L."/>
            <person name="Platzer M."/>
            <person name="Noegel A.A."/>
            <person name="Schaap P."/>
            <person name="Gloeckner G."/>
        </authorList>
    </citation>
    <scope>NUCLEOTIDE SEQUENCE [LARGE SCALE GENOMIC DNA]</scope>
    <source>
        <strain evidence="2">SH3</strain>
    </source>
</reference>
<dbReference type="OrthoDB" id="61321at2759"/>
<dbReference type="EMBL" id="GL883029">
    <property type="protein sequence ID" value="EGG13618.1"/>
    <property type="molecule type" value="Genomic_DNA"/>
</dbReference>
<dbReference type="SUPFAM" id="SSF49344">
    <property type="entry name" value="CBD9-like"/>
    <property type="match status" value="1"/>
</dbReference>
<accession>F4QCN6</accession>
<dbReference type="CDD" id="cd09620">
    <property type="entry name" value="CBM9_like_3"/>
    <property type="match status" value="1"/>
</dbReference>
<organism evidence="1 2">
    <name type="scientific">Cavenderia fasciculata</name>
    <name type="common">Slime mold</name>
    <name type="synonym">Dictyostelium fasciculatum</name>
    <dbReference type="NCBI Taxonomy" id="261658"/>
    <lineage>
        <taxon>Eukaryota</taxon>
        <taxon>Amoebozoa</taxon>
        <taxon>Evosea</taxon>
        <taxon>Eumycetozoa</taxon>
        <taxon>Dictyostelia</taxon>
        <taxon>Acytosteliales</taxon>
        <taxon>Cavenderiaceae</taxon>
        <taxon>Cavenderia</taxon>
    </lineage>
</organism>
<dbReference type="AlphaFoldDB" id="F4QCN6"/>
<proteinExistence type="predicted"/>